<protein>
    <submittedName>
        <fullName evidence="2">DinB family protein</fullName>
    </submittedName>
</protein>
<dbReference type="RefSeq" id="WP_377719917.1">
    <property type="nucleotide sequence ID" value="NZ_JBHSAM010000028.1"/>
</dbReference>
<dbReference type="EMBL" id="JBHSAM010000028">
    <property type="protein sequence ID" value="MFC4101298.1"/>
    <property type="molecule type" value="Genomic_DNA"/>
</dbReference>
<gene>
    <name evidence="2" type="ORF">ACFOZ8_16780</name>
</gene>
<dbReference type="InterPro" id="IPR034660">
    <property type="entry name" value="DinB/YfiT-like"/>
</dbReference>
<dbReference type="Gene3D" id="1.20.120.450">
    <property type="entry name" value="dinb family like domain"/>
    <property type="match status" value="1"/>
</dbReference>
<evidence type="ECO:0000313" key="2">
    <source>
        <dbReference type="EMBL" id="MFC4101298.1"/>
    </source>
</evidence>
<organism evidence="2 3">
    <name type="scientific">Paenibacillus xanthanilyticus</name>
    <dbReference type="NCBI Taxonomy" id="1783531"/>
    <lineage>
        <taxon>Bacteria</taxon>
        <taxon>Bacillati</taxon>
        <taxon>Bacillota</taxon>
        <taxon>Bacilli</taxon>
        <taxon>Bacillales</taxon>
        <taxon>Paenibacillaceae</taxon>
        <taxon>Paenibacillus</taxon>
    </lineage>
</organism>
<sequence>MKPDRIYARFLTLSQHYMTELDTYAWEAFNRKPSADSWSLGEMYSHIINTGFLQMQSLHACLQAPENREAKKTSAGKLVYLIGCIPPVRAKVPKSAEGTASVPADKQELIDNMAQLRRQMEEALPLVKVASPNRKVEHPYFGYINALEWYHHIVMHVAHHLRQKKRIDAFLKR</sequence>
<keyword evidence="3" id="KW-1185">Reference proteome</keyword>
<comment type="caution">
    <text evidence="2">The sequence shown here is derived from an EMBL/GenBank/DDBJ whole genome shotgun (WGS) entry which is preliminary data.</text>
</comment>
<dbReference type="InterPro" id="IPR024775">
    <property type="entry name" value="DinB-like"/>
</dbReference>
<dbReference type="SUPFAM" id="SSF109854">
    <property type="entry name" value="DinB/YfiT-like putative metalloenzymes"/>
    <property type="match status" value="1"/>
</dbReference>
<dbReference type="Pfam" id="PF12867">
    <property type="entry name" value="DinB_2"/>
    <property type="match status" value="1"/>
</dbReference>
<proteinExistence type="predicted"/>
<accession>A0ABV8K5Q4</accession>
<evidence type="ECO:0000259" key="1">
    <source>
        <dbReference type="Pfam" id="PF12867"/>
    </source>
</evidence>
<dbReference type="Proteomes" id="UP001595715">
    <property type="component" value="Unassembled WGS sequence"/>
</dbReference>
<name>A0ABV8K5Q4_9BACL</name>
<reference evidence="3" key="1">
    <citation type="journal article" date="2019" name="Int. J. Syst. Evol. Microbiol.">
        <title>The Global Catalogue of Microorganisms (GCM) 10K type strain sequencing project: providing services to taxonomists for standard genome sequencing and annotation.</title>
        <authorList>
            <consortium name="The Broad Institute Genomics Platform"/>
            <consortium name="The Broad Institute Genome Sequencing Center for Infectious Disease"/>
            <person name="Wu L."/>
            <person name="Ma J."/>
        </authorList>
    </citation>
    <scope>NUCLEOTIDE SEQUENCE [LARGE SCALE GENOMIC DNA]</scope>
    <source>
        <strain evidence="3">IBRC-M 10987</strain>
    </source>
</reference>
<evidence type="ECO:0000313" key="3">
    <source>
        <dbReference type="Proteomes" id="UP001595715"/>
    </source>
</evidence>
<feature type="domain" description="DinB-like" evidence="1">
    <location>
        <begin position="27"/>
        <end position="163"/>
    </location>
</feature>